<dbReference type="AlphaFoldDB" id="A0A078IHX9"/>
<keyword evidence="3" id="KW-1185">Reference proteome</keyword>
<proteinExistence type="predicted"/>
<evidence type="ECO:0000313" key="3">
    <source>
        <dbReference type="Proteomes" id="UP000028999"/>
    </source>
</evidence>
<evidence type="ECO:0000313" key="2">
    <source>
        <dbReference type="EMBL" id="CDY49009.1"/>
    </source>
</evidence>
<protein>
    <submittedName>
        <fullName evidence="2">BnaAnng10030D protein</fullName>
    </submittedName>
</protein>
<keyword evidence="1" id="KW-1133">Transmembrane helix</keyword>
<organism evidence="2 3">
    <name type="scientific">Brassica napus</name>
    <name type="common">Rape</name>
    <dbReference type="NCBI Taxonomy" id="3708"/>
    <lineage>
        <taxon>Eukaryota</taxon>
        <taxon>Viridiplantae</taxon>
        <taxon>Streptophyta</taxon>
        <taxon>Embryophyta</taxon>
        <taxon>Tracheophyta</taxon>
        <taxon>Spermatophyta</taxon>
        <taxon>Magnoliopsida</taxon>
        <taxon>eudicotyledons</taxon>
        <taxon>Gunneridae</taxon>
        <taxon>Pentapetalae</taxon>
        <taxon>rosids</taxon>
        <taxon>malvids</taxon>
        <taxon>Brassicales</taxon>
        <taxon>Brassicaceae</taxon>
        <taxon>Brassiceae</taxon>
        <taxon>Brassica</taxon>
    </lineage>
</organism>
<dbReference type="EMBL" id="LK032806">
    <property type="protein sequence ID" value="CDY49009.1"/>
    <property type="molecule type" value="Genomic_DNA"/>
</dbReference>
<sequence>MKLSNIPQRYVIVFLTFLSTSVCYIELKQRNHTLHFLYWLRLLSSPWRLGCSEDWWKESPPYVVYSMVVYLFLGSS</sequence>
<dbReference type="Proteomes" id="UP000028999">
    <property type="component" value="Unassembled WGS sequence"/>
</dbReference>
<evidence type="ECO:0000256" key="1">
    <source>
        <dbReference type="SAM" id="Phobius"/>
    </source>
</evidence>
<dbReference type="Gramene" id="CDY49009">
    <property type="protein sequence ID" value="CDY49009"/>
    <property type="gene ID" value="GSBRNA2T00092216001"/>
</dbReference>
<feature type="transmembrane region" description="Helical" evidence="1">
    <location>
        <begin position="6"/>
        <end position="27"/>
    </location>
</feature>
<reference evidence="2 3" key="1">
    <citation type="journal article" date="2014" name="Science">
        <title>Plant genetics. Early allopolyploid evolution in the post-Neolithic Brassica napus oilseed genome.</title>
        <authorList>
            <person name="Chalhoub B."/>
            <person name="Denoeud F."/>
            <person name="Liu S."/>
            <person name="Parkin I.A."/>
            <person name="Tang H."/>
            <person name="Wang X."/>
            <person name="Chiquet J."/>
            <person name="Belcram H."/>
            <person name="Tong C."/>
            <person name="Samans B."/>
            <person name="Correa M."/>
            <person name="Da Silva C."/>
            <person name="Just J."/>
            <person name="Falentin C."/>
            <person name="Koh C.S."/>
            <person name="Le Clainche I."/>
            <person name="Bernard M."/>
            <person name="Bento P."/>
            <person name="Noel B."/>
            <person name="Labadie K."/>
            <person name="Alberti A."/>
            <person name="Charles M."/>
            <person name="Arnaud D."/>
            <person name="Guo H."/>
            <person name="Daviaud C."/>
            <person name="Alamery S."/>
            <person name="Jabbari K."/>
            <person name="Zhao M."/>
            <person name="Edger P.P."/>
            <person name="Chelaifa H."/>
            <person name="Tack D."/>
            <person name="Lassalle G."/>
            <person name="Mestiri I."/>
            <person name="Schnel N."/>
            <person name="Le Paslier M.C."/>
            <person name="Fan G."/>
            <person name="Renault V."/>
            <person name="Bayer P.E."/>
            <person name="Golicz A.A."/>
            <person name="Manoli S."/>
            <person name="Lee T.H."/>
            <person name="Thi V.H."/>
            <person name="Chalabi S."/>
            <person name="Hu Q."/>
            <person name="Fan C."/>
            <person name="Tollenaere R."/>
            <person name="Lu Y."/>
            <person name="Battail C."/>
            <person name="Shen J."/>
            <person name="Sidebottom C.H."/>
            <person name="Wang X."/>
            <person name="Canaguier A."/>
            <person name="Chauveau A."/>
            <person name="Berard A."/>
            <person name="Deniot G."/>
            <person name="Guan M."/>
            <person name="Liu Z."/>
            <person name="Sun F."/>
            <person name="Lim Y.P."/>
            <person name="Lyons E."/>
            <person name="Town C.D."/>
            <person name="Bancroft I."/>
            <person name="Wang X."/>
            <person name="Meng J."/>
            <person name="Ma J."/>
            <person name="Pires J.C."/>
            <person name="King G.J."/>
            <person name="Brunel D."/>
            <person name="Delourme R."/>
            <person name="Renard M."/>
            <person name="Aury J.M."/>
            <person name="Adams K.L."/>
            <person name="Batley J."/>
            <person name="Snowdon R.J."/>
            <person name="Tost J."/>
            <person name="Edwards D."/>
            <person name="Zhou Y."/>
            <person name="Hua W."/>
            <person name="Sharpe A.G."/>
            <person name="Paterson A.H."/>
            <person name="Guan C."/>
            <person name="Wincker P."/>
        </authorList>
    </citation>
    <scope>NUCLEOTIDE SEQUENCE [LARGE SCALE GENOMIC DNA]</scope>
    <source>
        <strain evidence="3">cv. Darmor-bzh</strain>
    </source>
</reference>
<keyword evidence="1" id="KW-0812">Transmembrane</keyword>
<keyword evidence="1" id="KW-0472">Membrane</keyword>
<name>A0A078IHX9_BRANA</name>
<accession>A0A078IHX9</accession>
<dbReference type="STRING" id="3708.A0A078IHX9"/>
<dbReference type="PaxDb" id="3708-A0A078IHX9"/>
<gene>
    <name evidence="2" type="primary">BnaAnng10030D</name>
    <name evidence="2" type="ORF">GSBRNA2T00092216001</name>
</gene>